<dbReference type="SUPFAM" id="SSF47565">
    <property type="entry name" value="Insect pheromone/odorant-binding proteins"/>
    <property type="match status" value="1"/>
</dbReference>
<accession>T1JB22</accession>
<reference evidence="2" key="2">
    <citation type="submission" date="2015-02" db="UniProtKB">
        <authorList>
            <consortium name="EnsemblMetazoa"/>
        </authorList>
    </citation>
    <scope>IDENTIFICATION</scope>
</reference>
<evidence type="ECO:0000313" key="2">
    <source>
        <dbReference type="EnsemblMetazoa" id="SMAR010953-PA"/>
    </source>
</evidence>
<dbReference type="InterPro" id="IPR036728">
    <property type="entry name" value="PBP_GOBP_sf"/>
</dbReference>
<feature type="signal peptide" evidence="1">
    <location>
        <begin position="1"/>
        <end position="20"/>
    </location>
</feature>
<dbReference type="HOGENOM" id="CLU_1091164_0_0_1"/>
<proteinExistence type="predicted"/>
<evidence type="ECO:0000256" key="1">
    <source>
        <dbReference type="SAM" id="SignalP"/>
    </source>
</evidence>
<sequence>MAQTIHLLLIFSFCIAAATAETNVNICYDDKEVLEKMSEYQKECAEMLSTNGGNEPKMILCVFKKMGYLKDSGDSFDFTKTKEHMLTDIEDEEMKKKLEDELMDFRLPVYCIQLYKNFVADMMIICNIQYLLRQFTFSVIMLAHRAVAVVLVLMSFKASVKANLCFDEKKAFEEMADYQKLCEAALPKSTEDDDKFDVVKMKELFTSKIKNDELKMKVEKELTTCESKDLTITAKSEGYYDCAMSHFHDICIKKE</sequence>
<dbReference type="Proteomes" id="UP000014500">
    <property type="component" value="Unassembled WGS sequence"/>
</dbReference>
<name>T1JB22_STRMM</name>
<dbReference type="EMBL" id="JH432008">
    <property type="status" value="NOT_ANNOTATED_CDS"/>
    <property type="molecule type" value="Genomic_DNA"/>
</dbReference>
<keyword evidence="3" id="KW-1185">Reference proteome</keyword>
<reference evidence="3" key="1">
    <citation type="submission" date="2011-05" db="EMBL/GenBank/DDBJ databases">
        <authorList>
            <person name="Richards S.R."/>
            <person name="Qu J."/>
            <person name="Jiang H."/>
            <person name="Jhangiani S.N."/>
            <person name="Agravi P."/>
            <person name="Goodspeed R."/>
            <person name="Gross S."/>
            <person name="Mandapat C."/>
            <person name="Jackson L."/>
            <person name="Mathew T."/>
            <person name="Pu L."/>
            <person name="Thornton R."/>
            <person name="Saada N."/>
            <person name="Wilczek-Boney K.B."/>
            <person name="Lee S."/>
            <person name="Kovar C."/>
            <person name="Wu Y."/>
            <person name="Scherer S.E."/>
            <person name="Worley K.C."/>
            <person name="Muzny D.M."/>
            <person name="Gibbs R."/>
        </authorList>
    </citation>
    <scope>NUCLEOTIDE SEQUENCE</scope>
    <source>
        <strain evidence="3">Brora</strain>
    </source>
</reference>
<dbReference type="GO" id="GO:0005549">
    <property type="term" value="F:odorant binding"/>
    <property type="evidence" value="ECO:0007669"/>
    <property type="project" value="InterPro"/>
</dbReference>
<protein>
    <submittedName>
        <fullName evidence="2">Uncharacterized protein</fullName>
    </submittedName>
</protein>
<feature type="chain" id="PRO_5004580118" evidence="1">
    <location>
        <begin position="21"/>
        <end position="255"/>
    </location>
</feature>
<evidence type="ECO:0000313" key="3">
    <source>
        <dbReference type="Proteomes" id="UP000014500"/>
    </source>
</evidence>
<dbReference type="EnsemblMetazoa" id="SMAR010953-RA">
    <property type="protein sequence ID" value="SMAR010953-PA"/>
    <property type="gene ID" value="SMAR010953"/>
</dbReference>
<dbReference type="AlphaFoldDB" id="T1JB22"/>
<organism evidence="2 3">
    <name type="scientific">Strigamia maritima</name>
    <name type="common">European centipede</name>
    <name type="synonym">Geophilus maritimus</name>
    <dbReference type="NCBI Taxonomy" id="126957"/>
    <lineage>
        <taxon>Eukaryota</taxon>
        <taxon>Metazoa</taxon>
        <taxon>Ecdysozoa</taxon>
        <taxon>Arthropoda</taxon>
        <taxon>Myriapoda</taxon>
        <taxon>Chilopoda</taxon>
        <taxon>Pleurostigmophora</taxon>
        <taxon>Geophilomorpha</taxon>
        <taxon>Linotaeniidae</taxon>
        <taxon>Strigamia</taxon>
    </lineage>
</organism>
<keyword evidence="1" id="KW-0732">Signal</keyword>